<dbReference type="PROSITE" id="PS51217">
    <property type="entry name" value="UVRD_HELICASE_CTER"/>
    <property type="match status" value="1"/>
</dbReference>
<dbReference type="Gene3D" id="1.10.486.10">
    <property type="entry name" value="PCRA, domain 4"/>
    <property type="match status" value="1"/>
</dbReference>
<feature type="domain" description="UvrD-like helicase ATP-binding" evidence="15">
    <location>
        <begin position="1"/>
        <end position="92"/>
    </location>
</feature>
<dbReference type="FunFam" id="3.40.50.300:FF:001201">
    <property type="entry name" value="ATP-dependent DNA helicase UvrD2"/>
    <property type="match status" value="1"/>
</dbReference>
<evidence type="ECO:0000256" key="9">
    <source>
        <dbReference type="ARBA" id="ARBA00023235"/>
    </source>
</evidence>
<evidence type="ECO:0000313" key="18">
    <source>
        <dbReference type="Proteomes" id="UP000553059"/>
    </source>
</evidence>
<evidence type="ECO:0000256" key="3">
    <source>
        <dbReference type="ARBA" id="ARBA00022763"/>
    </source>
</evidence>
<proteinExistence type="inferred from homology"/>
<reference evidence="17 18" key="1">
    <citation type="journal article" date="2020" name="Biotechnol. Biofuels">
        <title>New insights from the biogas microbiome by comprehensive genome-resolved metagenomics of nearly 1600 species originating from multiple anaerobic digesters.</title>
        <authorList>
            <person name="Campanaro S."/>
            <person name="Treu L."/>
            <person name="Rodriguez-R L.M."/>
            <person name="Kovalovszki A."/>
            <person name="Ziels R.M."/>
            <person name="Maus I."/>
            <person name="Zhu X."/>
            <person name="Kougias P.G."/>
            <person name="Basile A."/>
            <person name="Luo G."/>
            <person name="Schluter A."/>
            <person name="Konstantinidis K.T."/>
            <person name="Angelidaki I."/>
        </authorList>
    </citation>
    <scope>NUCLEOTIDE SEQUENCE [LARGE SCALE GENOMIC DNA]</scope>
    <source>
        <strain evidence="17">AS05jafATM_4</strain>
    </source>
</reference>
<comment type="caution">
    <text evidence="13">Lacks conserved residue(s) required for the propagation of feature annotation.</text>
</comment>
<evidence type="ECO:0000256" key="7">
    <source>
        <dbReference type="ARBA" id="ARBA00023125"/>
    </source>
</evidence>
<dbReference type="AlphaFoldDB" id="A0A7C7D637"/>
<dbReference type="CDD" id="cd18807">
    <property type="entry name" value="SF1_C_UvrD"/>
    <property type="match status" value="1"/>
</dbReference>
<dbReference type="GO" id="GO:0043138">
    <property type="term" value="F:3'-5' DNA helicase activity"/>
    <property type="evidence" value="ECO:0007669"/>
    <property type="project" value="UniProtKB-EC"/>
</dbReference>
<comment type="similarity">
    <text evidence="1">Belongs to the helicase family. UvrD subfamily.</text>
</comment>
<dbReference type="Pfam" id="PF13361">
    <property type="entry name" value="UvrD_C"/>
    <property type="match status" value="1"/>
</dbReference>
<dbReference type="GO" id="GO:0016787">
    <property type="term" value="F:hydrolase activity"/>
    <property type="evidence" value="ECO:0007669"/>
    <property type="project" value="UniProtKB-UniRule"/>
</dbReference>
<keyword evidence="2 13" id="KW-0547">Nucleotide-binding</keyword>
<feature type="region of interest" description="Disordered" evidence="14">
    <location>
        <begin position="464"/>
        <end position="498"/>
    </location>
</feature>
<sequence>LTVRLFRENPEVLSQYQDKFRYILVDEYQDTNHAQYALVNLLAKKYRNLCVVGDDDQSIYMFRGADVQNILDFERDYPEAKTLKLEQNYRSTKSILQAANSVVQNNTERKEKSLWTENEDGQPIVYYVADNEHDEARYIAERIQRLLNVEGRKFNDFAVLYRTNAQSRVIEERFMKEGIPYRIFSGLKFYERMEIKDILAYLRILHNPADQVSFSRVLNVPKRGLGESTLEKILDYANEQEMPVLDAIMEADYIPELQSRAKKPLLAFAHLMQELKALAVAESSVTKLVEEVLKRTGYWDNLVSDKSPEAEARLENLREFLSVTAEYDEKAEHYEDVVAQEGIEEALVPGLAGFLEQVSLVAQIDSLDQGDDAVVMMTIHSAKGLEFPVVFLGGMEEGIFPSSRSMLDPVLLAEERRLCYVAITRARERLYLAYAQQRMLYGRTQYNRPSEFFQEIPTHILVDRDPIDPPPVRAQKPRSSMASVGTTPAGGPSPWRTGERTIGNPIQDAPGVDYKVGEKVEHAKFGKGVIVAIKGEGSSAELSVVFGGEIKKLIAEYARLVKL</sequence>
<dbReference type="EC" id="5.6.2.4" evidence="11"/>
<dbReference type="InterPro" id="IPR000212">
    <property type="entry name" value="DNA_helicase_UvrD/REP"/>
</dbReference>
<dbReference type="EMBL" id="DUTF01000236">
    <property type="protein sequence ID" value="HHY27134.1"/>
    <property type="molecule type" value="Genomic_DNA"/>
</dbReference>
<evidence type="ECO:0000256" key="1">
    <source>
        <dbReference type="ARBA" id="ARBA00009922"/>
    </source>
</evidence>
<evidence type="ECO:0000259" key="15">
    <source>
        <dbReference type="PROSITE" id="PS51198"/>
    </source>
</evidence>
<accession>A0A7C7D637</accession>
<evidence type="ECO:0000256" key="4">
    <source>
        <dbReference type="ARBA" id="ARBA00022801"/>
    </source>
</evidence>
<dbReference type="Pfam" id="PF00580">
    <property type="entry name" value="UvrD-helicase"/>
    <property type="match status" value="1"/>
</dbReference>
<comment type="caution">
    <text evidence="17">The sequence shown here is derived from an EMBL/GenBank/DDBJ whole genome shotgun (WGS) entry which is preliminary data.</text>
</comment>
<dbReference type="GO" id="GO:0003677">
    <property type="term" value="F:DNA binding"/>
    <property type="evidence" value="ECO:0007669"/>
    <property type="project" value="UniProtKB-KW"/>
</dbReference>
<dbReference type="PROSITE" id="PS51198">
    <property type="entry name" value="UVRD_HELICASE_ATP_BIND"/>
    <property type="match status" value="1"/>
</dbReference>
<evidence type="ECO:0000256" key="13">
    <source>
        <dbReference type="PROSITE-ProRule" id="PRU00560"/>
    </source>
</evidence>
<dbReference type="SUPFAM" id="SSF52540">
    <property type="entry name" value="P-loop containing nucleoside triphosphate hydrolases"/>
    <property type="match status" value="1"/>
</dbReference>
<evidence type="ECO:0000256" key="8">
    <source>
        <dbReference type="ARBA" id="ARBA00023204"/>
    </source>
</evidence>
<evidence type="ECO:0000256" key="2">
    <source>
        <dbReference type="ARBA" id="ARBA00022741"/>
    </source>
</evidence>
<keyword evidence="5 13" id="KW-0347">Helicase</keyword>
<dbReference type="Proteomes" id="UP000553059">
    <property type="component" value="Unassembled WGS sequence"/>
</dbReference>
<keyword evidence="9" id="KW-0413">Isomerase</keyword>
<comment type="catalytic activity">
    <reaction evidence="12">
        <text>ATP + H2O = ADP + phosphate + H(+)</text>
        <dbReference type="Rhea" id="RHEA:13065"/>
        <dbReference type="ChEBI" id="CHEBI:15377"/>
        <dbReference type="ChEBI" id="CHEBI:15378"/>
        <dbReference type="ChEBI" id="CHEBI:30616"/>
        <dbReference type="ChEBI" id="CHEBI:43474"/>
        <dbReference type="ChEBI" id="CHEBI:456216"/>
        <dbReference type="EC" id="5.6.2.4"/>
    </reaction>
</comment>
<name>A0A7C7D637_9FIRM</name>
<evidence type="ECO:0000256" key="10">
    <source>
        <dbReference type="ARBA" id="ARBA00034617"/>
    </source>
</evidence>
<dbReference type="Gene3D" id="3.40.50.300">
    <property type="entry name" value="P-loop containing nucleotide triphosphate hydrolases"/>
    <property type="match status" value="2"/>
</dbReference>
<evidence type="ECO:0000313" key="17">
    <source>
        <dbReference type="EMBL" id="HHY27134.1"/>
    </source>
</evidence>
<dbReference type="Pfam" id="PF21196">
    <property type="entry name" value="PcrA_UvrD_tudor"/>
    <property type="match status" value="1"/>
</dbReference>
<dbReference type="GO" id="GO:0005524">
    <property type="term" value="F:ATP binding"/>
    <property type="evidence" value="ECO:0007669"/>
    <property type="project" value="UniProtKB-UniRule"/>
</dbReference>
<dbReference type="InterPro" id="IPR014016">
    <property type="entry name" value="UvrD-like_ATP-bd"/>
</dbReference>
<keyword evidence="4 13" id="KW-0378">Hydrolase</keyword>
<evidence type="ECO:0000256" key="14">
    <source>
        <dbReference type="SAM" id="MobiDB-lite"/>
    </source>
</evidence>
<keyword evidence="6 13" id="KW-0067">ATP-binding</keyword>
<dbReference type="InterPro" id="IPR027417">
    <property type="entry name" value="P-loop_NTPase"/>
</dbReference>
<organism evidence="17 18">
    <name type="scientific">Desulfitobacterium dehalogenans</name>
    <dbReference type="NCBI Taxonomy" id="36854"/>
    <lineage>
        <taxon>Bacteria</taxon>
        <taxon>Bacillati</taxon>
        <taxon>Bacillota</taxon>
        <taxon>Clostridia</taxon>
        <taxon>Eubacteriales</taxon>
        <taxon>Desulfitobacteriaceae</taxon>
        <taxon>Desulfitobacterium</taxon>
    </lineage>
</organism>
<dbReference type="CDD" id="cd17932">
    <property type="entry name" value="DEXQc_UvrD"/>
    <property type="match status" value="1"/>
</dbReference>
<protein>
    <recommendedName>
        <fullName evidence="11">DNA 3'-5' helicase</fullName>
        <ecNumber evidence="11">5.6.2.4</ecNumber>
    </recommendedName>
</protein>
<dbReference type="GO" id="GO:0000725">
    <property type="term" value="P:recombinational repair"/>
    <property type="evidence" value="ECO:0007669"/>
    <property type="project" value="TreeGrafter"/>
</dbReference>
<evidence type="ECO:0000256" key="5">
    <source>
        <dbReference type="ARBA" id="ARBA00022806"/>
    </source>
</evidence>
<dbReference type="FunFam" id="1.10.486.10:FF:000003">
    <property type="entry name" value="ATP-dependent DNA helicase"/>
    <property type="match status" value="1"/>
</dbReference>
<dbReference type="InterPro" id="IPR014017">
    <property type="entry name" value="DNA_helicase_UvrD-like_C"/>
</dbReference>
<feature type="domain" description="UvrD-like helicase C-terminal" evidence="16">
    <location>
        <begin position="93"/>
        <end position="384"/>
    </location>
</feature>
<comment type="catalytic activity">
    <reaction evidence="10">
        <text>Couples ATP hydrolysis with the unwinding of duplex DNA by translocating in the 3'-5' direction.</text>
        <dbReference type="EC" id="5.6.2.4"/>
    </reaction>
</comment>
<keyword evidence="8" id="KW-0234">DNA repair</keyword>
<evidence type="ECO:0000259" key="16">
    <source>
        <dbReference type="PROSITE" id="PS51217"/>
    </source>
</evidence>
<gene>
    <name evidence="17" type="ORF">GX523_10415</name>
</gene>
<dbReference type="PANTHER" id="PTHR11070">
    <property type="entry name" value="UVRD / RECB / PCRA DNA HELICASE FAMILY MEMBER"/>
    <property type="match status" value="1"/>
</dbReference>
<evidence type="ECO:0000256" key="6">
    <source>
        <dbReference type="ARBA" id="ARBA00022840"/>
    </source>
</evidence>
<evidence type="ECO:0000256" key="12">
    <source>
        <dbReference type="ARBA" id="ARBA00048988"/>
    </source>
</evidence>
<keyword evidence="3" id="KW-0227">DNA damage</keyword>
<evidence type="ECO:0000256" key="11">
    <source>
        <dbReference type="ARBA" id="ARBA00034808"/>
    </source>
</evidence>
<keyword evidence="7" id="KW-0238">DNA-binding</keyword>
<feature type="non-terminal residue" evidence="17">
    <location>
        <position position="1"/>
    </location>
</feature>
<feature type="compositionally biased region" description="Polar residues" evidence="14">
    <location>
        <begin position="477"/>
        <end position="486"/>
    </location>
</feature>
<dbReference type="GO" id="GO:0033202">
    <property type="term" value="C:DNA helicase complex"/>
    <property type="evidence" value="ECO:0007669"/>
    <property type="project" value="TreeGrafter"/>
</dbReference>
<dbReference type="PANTHER" id="PTHR11070:SF2">
    <property type="entry name" value="ATP-DEPENDENT DNA HELICASE SRS2"/>
    <property type="match status" value="1"/>
</dbReference>
<dbReference type="GO" id="GO:0005829">
    <property type="term" value="C:cytosol"/>
    <property type="evidence" value="ECO:0007669"/>
    <property type="project" value="TreeGrafter"/>
</dbReference>